<evidence type="ECO:0000313" key="12">
    <source>
        <dbReference type="Proteomes" id="UP000184088"/>
    </source>
</evidence>
<evidence type="ECO:0000256" key="1">
    <source>
        <dbReference type="ARBA" id="ARBA00001933"/>
    </source>
</evidence>
<evidence type="ECO:0000256" key="9">
    <source>
        <dbReference type="RuleBase" id="RU004504"/>
    </source>
</evidence>
<comment type="similarity">
    <text evidence="2 8">Belongs to the class-V pyridoxal-phosphate-dependent aminotransferase family.</text>
</comment>
<organism evidence="11 12">
    <name type="scientific">Caldanaerobius fijiensis DSM 17918</name>
    <dbReference type="NCBI Taxonomy" id="1121256"/>
    <lineage>
        <taxon>Bacteria</taxon>
        <taxon>Bacillati</taxon>
        <taxon>Bacillota</taxon>
        <taxon>Clostridia</taxon>
        <taxon>Thermoanaerobacterales</taxon>
        <taxon>Thermoanaerobacteraceae</taxon>
        <taxon>Caldanaerobius</taxon>
    </lineage>
</organism>
<evidence type="ECO:0000256" key="7">
    <source>
        <dbReference type="PIRSR" id="PIRSR000524-50"/>
    </source>
</evidence>
<protein>
    <submittedName>
        <fullName evidence="11">Aspartate aminotransferase</fullName>
    </submittedName>
</protein>
<dbReference type="Pfam" id="PF00266">
    <property type="entry name" value="Aminotran_5"/>
    <property type="match status" value="1"/>
</dbReference>
<dbReference type="SUPFAM" id="SSF53383">
    <property type="entry name" value="PLP-dependent transferases"/>
    <property type="match status" value="1"/>
</dbReference>
<dbReference type="GO" id="GO:0019265">
    <property type="term" value="P:glycine biosynthetic process, by transamination of glyoxylate"/>
    <property type="evidence" value="ECO:0007669"/>
    <property type="project" value="TreeGrafter"/>
</dbReference>
<gene>
    <name evidence="11" type="ORF">SAMN02746089_02206</name>
</gene>
<keyword evidence="4 11" id="KW-0808">Transferase</keyword>
<feature type="binding site" evidence="6">
    <location>
        <position position="328"/>
    </location>
    <ligand>
        <name>substrate</name>
    </ligand>
</feature>
<keyword evidence="5 7" id="KW-0663">Pyridoxal phosphate</keyword>
<evidence type="ECO:0000256" key="6">
    <source>
        <dbReference type="PIRSR" id="PIRSR000524-1"/>
    </source>
</evidence>
<keyword evidence="12" id="KW-1185">Reference proteome</keyword>
<dbReference type="AlphaFoldDB" id="A0A1M5CWC7"/>
<accession>A0A1M5CWC7</accession>
<dbReference type="FunFam" id="3.40.640.10:FF:000172">
    <property type="entry name" value="Pyridoxal phosphate-dependent aminotransferase"/>
    <property type="match status" value="1"/>
</dbReference>
<evidence type="ECO:0000256" key="4">
    <source>
        <dbReference type="ARBA" id="ARBA00022679"/>
    </source>
</evidence>
<dbReference type="EMBL" id="FQVH01000031">
    <property type="protein sequence ID" value="SHF58979.1"/>
    <property type="molecule type" value="Genomic_DNA"/>
</dbReference>
<sequence length="379" mass="42378">MTPGPTQVRENVRLARAIETTNPDLDLQFYDFYRDTCDRIGQLLKTKNHVRILSGEGILGLEAACASLTEPGDRVLVIDNGIFGEGFADFVKIYGGQVVFFKGDRRRQIDVDELEKFVESQGNFKYATVVHCDTPSGVLNDISRICPMLKSKGIMTVVDSVSAIGGEELKVDEWSIDIALGGSQKCLSAPPGLTFLSISHDAYNAMENRKTPIASFYCNLLLWKDYYEKKWFPYTPPASDIIGLRQAVDNVLEDGDILSRHKRIAEALRKAVREAGLSLYIKDGFSNTVTAIEVPEGIDESALRKDMLERFNVMIAGSFGYLAGKVLRIGHMGENARVDYVSYTLFALQKSLESFGFKCRCDMAKTFMDLIDRNQRLDK</sequence>
<dbReference type="InterPro" id="IPR020578">
    <property type="entry name" value="Aminotrans_V_PyrdxlP_BS"/>
</dbReference>
<name>A0A1M5CWC7_9THEO</name>
<evidence type="ECO:0000259" key="10">
    <source>
        <dbReference type="Pfam" id="PF00266"/>
    </source>
</evidence>
<dbReference type="Gene3D" id="3.40.640.10">
    <property type="entry name" value="Type I PLP-dependent aspartate aminotransferase-like (Major domain)"/>
    <property type="match status" value="1"/>
</dbReference>
<dbReference type="Proteomes" id="UP000184088">
    <property type="component" value="Unassembled WGS sequence"/>
</dbReference>
<reference evidence="11 12" key="1">
    <citation type="submission" date="2016-11" db="EMBL/GenBank/DDBJ databases">
        <authorList>
            <person name="Jaros S."/>
            <person name="Januszkiewicz K."/>
            <person name="Wedrychowicz H."/>
        </authorList>
    </citation>
    <scope>NUCLEOTIDE SEQUENCE [LARGE SCALE GENOMIC DNA]</scope>
    <source>
        <strain evidence="11 12">DSM 17918</strain>
    </source>
</reference>
<dbReference type="PANTHER" id="PTHR21152:SF24">
    <property type="entry name" value="ALANINE--GLYOXYLATE AMINOTRANSFERASE 1"/>
    <property type="match status" value="1"/>
</dbReference>
<dbReference type="Gene3D" id="3.90.1150.10">
    <property type="entry name" value="Aspartate Aminotransferase, domain 1"/>
    <property type="match status" value="1"/>
</dbReference>
<dbReference type="STRING" id="1121256.SAMN02746089_02206"/>
<comment type="cofactor">
    <cofactor evidence="1 7 9">
        <name>pyridoxal 5'-phosphate</name>
        <dbReference type="ChEBI" id="CHEBI:597326"/>
    </cofactor>
</comment>
<feature type="domain" description="Aminotransferase class V" evidence="10">
    <location>
        <begin position="24"/>
        <end position="276"/>
    </location>
</feature>
<evidence type="ECO:0000256" key="2">
    <source>
        <dbReference type="ARBA" id="ARBA00009236"/>
    </source>
</evidence>
<proteinExistence type="inferred from homology"/>
<feature type="modified residue" description="N6-(pyridoxal phosphate)lysine" evidence="7">
    <location>
        <position position="185"/>
    </location>
</feature>
<dbReference type="PANTHER" id="PTHR21152">
    <property type="entry name" value="AMINOTRANSFERASE CLASS V"/>
    <property type="match status" value="1"/>
</dbReference>
<evidence type="ECO:0000313" key="11">
    <source>
        <dbReference type="EMBL" id="SHF58979.1"/>
    </source>
</evidence>
<evidence type="ECO:0000256" key="5">
    <source>
        <dbReference type="ARBA" id="ARBA00022898"/>
    </source>
</evidence>
<dbReference type="GO" id="GO:0004760">
    <property type="term" value="F:L-serine-pyruvate transaminase activity"/>
    <property type="evidence" value="ECO:0007669"/>
    <property type="project" value="TreeGrafter"/>
</dbReference>
<dbReference type="PROSITE" id="PS00595">
    <property type="entry name" value="AA_TRANSFER_CLASS_5"/>
    <property type="match status" value="1"/>
</dbReference>
<dbReference type="PIRSF" id="PIRSF000524">
    <property type="entry name" value="SPT"/>
    <property type="match status" value="1"/>
</dbReference>
<dbReference type="InterPro" id="IPR024169">
    <property type="entry name" value="SP_NH2Trfase/AEP_transaminase"/>
</dbReference>
<evidence type="ECO:0000256" key="3">
    <source>
        <dbReference type="ARBA" id="ARBA00022576"/>
    </source>
</evidence>
<dbReference type="InterPro" id="IPR015421">
    <property type="entry name" value="PyrdxlP-dep_Trfase_major"/>
</dbReference>
<evidence type="ECO:0000256" key="8">
    <source>
        <dbReference type="RuleBase" id="RU004075"/>
    </source>
</evidence>
<dbReference type="InterPro" id="IPR015424">
    <property type="entry name" value="PyrdxlP-dep_Trfase"/>
</dbReference>
<dbReference type="GO" id="GO:0008453">
    <property type="term" value="F:alanine-glyoxylate transaminase activity"/>
    <property type="evidence" value="ECO:0007669"/>
    <property type="project" value="TreeGrafter"/>
</dbReference>
<dbReference type="InterPro" id="IPR000192">
    <property type="entry name" value="Aminotrans_V_dom"/>
</dbReference>
<keyword evidence="3 11" id="KW-0032">Aminotransferase</keyword>
<dbReference type="InterPro" id="IPR015422">
    <property type="entry name" value="PyrdxlP-dep_Trfase_small"/>
</dbReference>